<accession>A0A0K0GRJ1</accession>
<dbReference type="HOGENOM" id="CLU_3142259_0_0_6"/>
<dbReference type="Proteomes" id="UP000001740">
    <property type="component" value="Chromosome"/>
</dbReference>
<dbReference type="EMBL" id="CP000967">
    <property type="protein sequence ID" value="ACD61625.1"/>
    <property type="molecule type" value="Genomic_DNA"/>
</dbReference>
<evidence type="ECO:0000313" key="2">
    <source>
        <dbReference type="Proteomes" id="UP000001740"/>
    </source>
</evidence>
<dbReference type="AlphaFoldDB" id="A0A0K0GRJ1"/>
<dbReference type="KEGG" id="xop:PXO_03523"/>
<protein>
    <submittedName>
        <fullName evidence="1">Uncharacterized protein</fullName>
    </submittedName>
</protein>
<evidence type="ECO:0000313" key="1">
    <source>
        <dbReference type="EMBL" id="ACD61625.1"/>
    </source>
</evidence>
<reference evidence="1 2" key="1">
    <citation type="journal article" date="2008" name="BMC Genomics">
        <title>Genome sequence and rapid evolution of the rice pathogen Xanthomonas oryzae pv. oryzae PXO99A.</title>
        <authorList>
            <person name="Salzberg S.L."/>
            <person name="Sommer D.D."/>
            <person name="Schatz M.C."/>
            <person name="Phillippy A.M."/>
            <person name="Rabinowicz P.D."/>
            <person name="Tsuge S."/>
            <person name="Furutani A."/>
            <person name="Ochiai H."/>
            <person name="Delcher A.L."/>
            <person name="Kelley D."/>
            <person name="Madupu R."/>
            <person name="Puiu D."/>
            <person name="Radune D."/>
            <person name="Shumway M."/>
            <person name="Trapnell C."/>
            <person name="Aparna G."/>
            <person name="Jha G."/>
            <person name="Pandey A."/>
            <person name="Patil P.B."/>
            <person name="Ishihara H."/>
            <person name="Meyer D.F."/>
            <person name="Szurek B."/>
            <person name="Verdier V."/>
            <person name="Koebnik R."/>
            <person name="Dow J.M."/>
            <person name="Ryan R.P."/>
            <person name="Hirata H."/>
            <person name="Tsuyumu S."/>
            <person name="Won Lee S."/>
            <person name="Seo Y.S."/>
            <person name="Sriariyanum M."/>
            <person name="Ronald P.C."/>
            <person name="Sonti R.V."/>
            <person name="Van Sluys M.A."/>
            <person name="Leach J.E."/>
            <person name="White F.F."/>
            <person name="Bogdanove A.J."/>
        </authorList>
    </citation>
    <scope>NUCLEOTIDE SEQUENCE [LARGE SCALE GENOMIC DNA]</scope>
    <source>
        <strain evidence="1 2">PXO99A</strain>
    </source>
</reference>
<gene>
    <name evidence="1" type="ordered locus">PXO_03523</name>
</gene>
<organism evidence="1 2">
    <name type="scientific">Xanthomonas oryzae pv. oryzae (strain PXO99A)</name>
    <dbReference type="NCBI Taxonomy" id="360094"/>
    <lineage>
        <taxon>Bacteria</taxon>
        <taxon>Pseudomonadati</taxon>
        <taxon>Pseudomonadota</taxon>
        <taxon>Gammaproteobacteria</taxon>
        <taxon>Lysobacterales</taxon>
        <taxon>Lysobacteraceae</taxon>
        <taxon>Xanthomonas</taxon>
    </lineage>
</organism>
<sequence>MAWAGAVSVSGGARSGPDSTYLLMRERLHSIPGVLALPDCLHFSKVQAT</sequence>
<name>A0A0K0GRJ1_XANOP</name>
<proteinExistence type="predicted"/>